<dbReference type="InterPro" id="IPR018053">
    <property type="entry name" value="Glyco_hydro_32_AS"/>
</dbReference>
<dbReference type="PANTHER" id="PTHR43101:SF1">
    <property type="entry name" value="BETA-FRUCTOSIDASE"/>
    <property type="match status" value="1"/>
</dbReference>
<dbReference type="PANTHER" id="PTHR43101">
    <property type="entry name" value="BETA-FRUCTOSIDASE"/>
    <property type="match status" value="1"/>
</dbReference>
<evidence type="ECO:0000313" key="6">
    <source>
        <dbReference type="EMBL" id="EFB74969.1"/>
    </source>
</evidence>
<dbReference type="HOGENOM" id="CLU_001528_7_1_9"/>
<dbReference type="GO" id="GO:0004564">
    <property type="term" value="F:beta-fructofuranosidase activity"/>
    <property type="evidence" value="ECO:0007669"/>
    <property type="project" value="UniProtKB-EC"/>
</dbReference>
<feature type="domain" description="Glycosyl hydrolase family 32 N-terminal" evidence="5">
    <location>
        <begin position="9"/>
        <end position="307"/>
    </location>
</feature>
<dbReference type="SUPFAM" id="SSF75005">
    <property type="entry name" value="Arabinanase/levansucrase/invertase"/>
    <property type="match status" value="1"/>
</dbReference>
<dbReference type="Proteomes" id="UP000003438">
    <property type="component" value="Unassembled WGS sequence"/>
</dbReference>
<reference evidence="6" key="1">
    <citation type="submission" date="2009-12" db="EMBL/GenBank/DDBJ databases">
        <authorList>
            <person name="Weinstock G."/>
            <person name="Sodergren E."/>
            <person name="Clifton S."/>
            <person name="Fulton L."/>
            <person name="Fulton B."/>
            <person name="Courtney L."/>
            <person name="Fronick C."/>
            <person name="Harrison M."/>
            <person name="Strong C."/>
            <person name="Farmer C."/>
            <person name="Delahaunty K."/>
            <person name="Markovic C."/>
            <person name="Hall O."/>
            <person name="Minx P."/>
            <person name="Tomlinson C."/>
            <person name="Mitreva M."/>
            <person name="Nelson J."/>
            <person name="Hou S."/>
            <person name="Wollam A."/>
            <person name="Pepin K.H."/>
            <person name="Johnson M."/>
            <person name="Bhonagiri V."/>
            <person name="Nash W.E."/>
            <person name="Warren W."/>
            <person name="Chinwalla A."/>
            <person name="Mardis E.R."/>
            <person name="Wilson R.K."/>
        </authorList>
    </citation>
    <scope>NUCLEOTIDE SEQUENCE [LARGE SCALE GENOMIC DNA]</scope>
    <source>
        <strain evidence="6">DSM 15176</strain>
    </source>
</reference>
<gene>
    <name evidence="6" type="ORF">SUBVAR_06781</name>
</gene>
<dbReference type="CAZy" id="GH32">
    <property type="family name" value="Glycoside Hydrolase Family 32"/>
</dbReference>
<dbReference type="PROSITE" id="PS00609">
    <property type="entry name" value="GLYCOSYL_HYDROL_F32"/>
    <property type="match status" value="1"/>
</dbReference>
<dbReference type="InterPro" id="IPR013148">
    <property type="entry name" value="Glyco_hydro_32_N"/>
</dbReference>
<dbReference type="CDD" id="cd18623">
    <property type="entry name" value="GH32_ScrB-like"/>
    <property type="match status" value="1"/>
</dbReference>
<dbReference type="OrthoDB" id="9759709at2"/>
<dbReference type="AlphaFoldDB" id="D1PQV4"/>
<evidence type="ECO:0000256" key="3">
    <source>
        <dbReference type="ARBA" id="ARBA00022801"/>
    </source>
</evidence>
<evidence type="ECO:0000313" key="7">
    <source>
        <dbReference type="Proteomes" id="UP000003438"/>
    </source>
</evidence>
<comment type="caution">
    <text evidence="6">The sequence shown here is derived from an EMBL/GenBank/DDBJ whole genome shotgun (WGS) entry which is preliminary data.</text>
</comment>
<dbReference type="STRING" id="411471.SUBVAR_06781"/>
<comment type="similarity">
    <text evidence="1">Belongs to the glycosyl hydrolase 32 family.</text>
</comment>
<dbReference type="Gene3D" id="2.115.10.20">
    <property type="entry name" value="Glycosyl hydrolase domain, family 43"/>
    <property type="match status" value="1"/>
</dbReference>
<protein>
    <recommendedName>
        <fullName evidence="2">beta-fructofuranosidase</fullName>
        <ecNumber evidence="2">3.2.1.26</ecNumber>
    </recommendedName>
</protein>
<dbReference type="InterPro" id="IPR051214">
    <property type="entry name" value="GH32_Enzymes"/>
</dbReference>
<evidence type="ECO:0000259" key="5">
    <source>
        <dbReference type="Pfam" id="PF00251"/>
    </source>
</evidence>
<dbReference type="EMBL" id="ACBY02000052">
    <property type="protein sequence ID" value="EFB74969.1"/>
    <property type="molecule type" value="Genomic_DNA"/>
</dbReference>
<evidence type="ECO:0000256" key="2">
    <source>
        <dbReference type="ARBA" id="ARBA00012758"/>
    </source>
</evidence>
<name>D1PQV4_9FIRM</name>
<dbReference type="InterPro" id="IPR023296">
    <property type="entry name" value="Glyco_hydro_beta-prop_sf"/>
</dbReference>
<keyword evidence="7" id="KW-1185">Reference proteome</keyword>
<dbReference type="RefSeq" id="WP_007048132.1">
    <property type="nucleotide sequence ID" value="NZ_GG704770.1"/>
</dbReference>
<dbReference type="InterPro" id="IPR001362">
    <property type="entry name" value="Glyco_hydro_32"/>
</dbReference>
<evidence type="ECO:0000256" key="4">
    <source>
        <dbReference type="ARBA" id="ARBA00023295"/>
    </source>
</evidence>
<keyword evidence="3 6" id="KW-0378">Hydrolase</keyword>
<proteinExistence type="inferred from homology"/>
<accession>D1PQV4</accession>
<dbReference type="SMART" id="SM00640">
    <property type="entry name" value="Glyco_32"/>
    <property type="match status" value="1"/>
</dbReference>
<evidence type="ECO:0000256" key="1">
    <source>
        <dbReference type="ARBA" id="ARBA00009902"/>
    </source>
</evidence>
<dbReference type="GO" id="GO:0005975">
    <property type="term" value="P:carbohydrate metabolic process"/>
    <property type="evidence" value="ECO:0007669"/>
    <property type="project" value="InterPro"/>
</dbReference>
<keyword evidence="4" id="KW-0326">Glycosidase</keyword>
<dbReference type="Pfam" id="PF00251">
    <property type="entry name" value="Glyco_hydro_32N"/>
    <property type="match status" value="1"/>
</dbReference>
<organism evidence="6 7">
    <name type="scientific">Subdoligranulum variabile DSM 15176</name>
    <dbReference type="NCBI Taxonomy" id="411471"/>
    <lineage>
        <taxon>Bacteria</taxon>
        <taxon>Bacillati</taxon>
        <taxon>Bacillota</taxon>
        <taxon>Clostridia</taxon>
        <taxon>Eubacteriales</taxon>
        <taxon>Oscillospiraceae</taxon>
        <taxon>Subdoligranulum</taxon>
    </lineage>
</organism>
<sequence length="338" mass="38143">MADWRQALHLEPPQGWLNDPNGLCYFHGLYHVFFQYCPGSAEGTSAKGWGHWQSPDLLHWTFTGEPLLPDTPWERSGAYSGCAVPCGDTLRLYYTGNVKHPGPHDYIHTGRESNTLLAETPDGIHVGPKRRLMASADYPADCSLHVRDPKVWREGDRWYMLLGARSLADAGRVLLYRSADGLAWELARVLEPTPAFGYMWECPDHFVLDGRRWLSVCPQGLPHGETENQNQYQSGWFALEGDLETGTLSGFTEWDKGFDFYAPQTLQAPDGRLLLIGWMGMPDADYRNPTAALGWQHCLTLPREIEAGPGSWTPWPRAVPWPWRRGRPPRCPCPSGWG</sequence>
<dbReference type="eggNOG" id="COG1621">
    <property type="taxonomic scope" value="Bacteria"/>
</dbReference>
<dbReference type="EC" id="3.2.1.26" evidence="2"/>